<reference evidence="3" key="1">
    <citation type="journal article" date="2014" name="Stand. Genomic Sci.">
        <title>Genome sequence of the exopolysaccharide-producing Salipiger mucosus type strain (DSM 16094(T)), a moderately halophilic member of the Roseobacter clade.</title>
        <authorList>
            <person name="Riedel T."/>
            <person name="Spring S."/>
            <person name="Fiebig A."/>
            <person name="Petersen J."/>
            <person name="Kyrpides N.C."/>
            <person name="Goker M."/>
            <person name="Klenk H.P."/>
        </authorList>
    </citation>
    <scope>NUCLEOTIDE SEQUENCE [LARGE SCALE GENOMIC DNA]</scope>
    <source>
        <strain evidence="3">DSM 16094</strain>
    </source>
</reference>
<dbReference type="HOGENOM" id="CLU_2095141_0_0_5"/>
<dbReference type="Proteomes" id="UP000015347">
    <property type="component" value="Unassembled WGS sequence"/>
</dbReference>
<sequence>MSIVLFKAGACVLMANFIEQKKNSDVYYFRRRIPDDVAHCYPGKKVQIRCSLKTRDPKVAAKKAHKLALQQDALWKAVREGKVTDGPDVVRAAMEVLSKHGLLFLQRPDDQLFAEP</sequence>
<evidence type="ECO:0000259" key="1">
    <source>
        <dbReference type="Pfam" id="PF20172"/>
    </source>
</evidence>
<evidence type="ECO:0000313" key="3">
    <source>
        <dbReference type="Proteomes" id="UP000015347"/>
    </source>
</evidence>
<accession>S9RNY8</accession>
<dbReference type="AlphaFoldDB" id="S9RNY8"/>
<dbReference type="EMBL" id="APVH01000033">
    <property type="protein sequence ID" value="EPX79805.1"/>
    <property type="molecule type" value="Genomic_DNA"/>
</dbReference>
<dbReference type="InterPro" id="IPR046668">
    <property type="entry name" value="DUF6538"/>
</dbReference>
<dbReference type="eggNOG" id="COG0582">
    <property type="taxonomic scope" value="Bacteria"/>
</dbReference>
<protein>
    <submittedName>
        <fullName evidence="2">Site-specific recombinase, phage integrase family</fullName>
    </submittedName>
</protein>
<evidence type="ECO:0000313" key="2">
    <source>
        <dbReference type="EMBL" id="EPX79805.1"/>
    </source>
</evidence>
<name>S9RNY8_9RHOB</name>
<dbReference type="OrthoDB" id="7222937at2"/>
<keyword evidence="3" id="KW-1185">Reference proteome</keyword>
<dbReference type="Pfam" id="PF20172">
    <property type="entry name" value="DUF6538"/>
    <property type="match status" value="1"/>
</dbReference>
<organism evidence="2 3">
    <name type="scientific">Salipiger mucosus DSM 16094</name>
    <dbReference type="NCBI Taxonomy" id="1123237"/>
    <lineage>
        <taxon>Bacteria</taxon>
        <taxon>Pseudomonadati</taxon>
        <taxon>Pseudomonadota</taxon>
        <taxon>Alphaproteobacteria</taxon>
        <taxon>Rhodobacterales</taxon>
        <taxon>Roseobacteraceae</taxon>
        <taxon>Salipiger</taxon>
    </lineage>
</organism>
<proteinExistence type="predicted"/>
<dbReference type="STRING" id="1123237.Salmuc_02566"/>
<dbReference type="RefSeq" id="WP_020042804.1">
    <property type="nucleotide sequence ID" value="NZ_KE557278.1"/>
</dbReference>
<gene>
    <name evidence="2" type="ORF">Salmuc_02566</name>
</gene>
<feature type="domain" description="DUF6538" evidence="1">
    <location>
        <begin position="22"/>
        <end position="79"/>
    </location>
</feature>
<comment type="caution">
    <text evidence="2">The sequence shown here is derived from an EMBL/GenBank/DDBJ whole genome shotgun (WGS) entry which is preliminary data.</text>
</comment>